<evidence type="ECO:0000313" key="2">
    <source>
        <dbReference type="Proteomes" id="UP000003875"/>
    </source>
</evidence>
<dbReference type="PATRIC" id="fig|547043.19.peg.256"/>
<organism evidence="1 2">
    <name type="scientific">Bifidobacterium pseudocatenulatum DSM 20438 = JCM 1200 = LMG 10505</name>
    <dbReference type="NCBI Taxonomy" id="547043"/>
    <lineage>
        <taxon>Bacteria</taxon>
        <taxon>Bacillati</taxon>
        <taxon>Actinomycetota</taxon>
        <taxon>Actinomycetes</taxon>
        <taxon>Bifidobacteriales</taxon>
        <taxon>Bifidobacteriaceae</taxon>
        <taxon>Bifidobacterium</taxon>
    </lineage>
</organism>
<proteinExistence type="predicted"/>
<protein>
    <submittedName>
        <fullName evidence="1">Uncharacterized protein</fullName>
    </submittedName>
</protein>
<gene>
    <name evidence="1" type="ORF">BIFPSEUDO_02741</name>
</gene>
<dbReference type="AlphaFoldDB" id="C0BQT8"/>
<sequence>MHTISVIVENAHVEDGRLSEPRYIANLGECVNSGNIFVLFCLLL</sequence>
<reference evidence="1 2" key="1">
    <citation type="submission" date="2009-02" db="EMBL/GenBank/DDBJ databases">
        <title>Draft genome sequence of Bifidobacterium pseudocatenulatum (DSM 20438).</title>
        <authorList>
            <person name="Sudarsanam P."/>
            <person name="Ley R."/>
            <person name="Guruge J."/>
            <person name="Turnbaugh P.J."/>
            <person name="Mahowald M."/>
            <person name="Liep D."/>
            <person name="Gordon J."/>
        </authorList>
    </citation>
    <scope>NUCLEOTIDE SEQUENCE [LARGE SCALE GENOMIC DNA]</scope>
    <source>
        <strain evidence="1 2">DSM 20438</strain>
    </source>
</reference>
<dbReference type="EMBL" id="ABXX02000001">
    <property type="protein sequence ID" value="EEG71851.1"/>
    <property type="molecule type" value="Genomic_DNA"/>
</dbReference>
<reference evidence="1 2" key="2">
    <citation type="submission" date="2009-02" db="EMBL/GenBank/DDBJ databases">
        <authorList>
            <person name="Fulton L."/>
            <person name="Clifton S."/>
            <person name="Fulton B."/>
            <person name="Xu J."/>
            <person name="Minx P."/>
            <person name="Pepin K.H."/>
            <person name="Johnson M."/>
            <person name="Bhonagiri V."/>
            <person name="Nash W.E."/>
            <person name="Mardis E.R."/>
            <person name="Wilson R.K."/>
        </authorList>
    </citation>
    <scope>NUCLEOTIDE SEQUENCE [LARGE SCALE GENOMIC DNA]</scope>
    <source>
        <strain evidence="1 2">DSM 20438</strain>
    </source>
</reference>
<evidence type="ECO:0000313" key="1">
    <source>
        <dbReference type="EMBL" id="EEG71851.1"/>
    </source>
</evidence>
<name>C0BQT8_BIFPS</name>
<dbReference type="KEGG" id="bpsc:BBPC_0243"/>
<dbReference type="Proteomes" id="UP000003875">
    <property type="component" value="Unassembled WGS sequence"/>
</dbReference>
<comment type="caution">
    <text evidence="1">The sequence shown here is derived from an EMBL/GenBank/DDBJ whole genome shotgun (WGS) entry which is preliminary data.</text>
</comment>
<accession>C0BQT8</accession>